<name>A0A0R1W6W1_9LACO</name>
<sequence length="211" mass="23100">MLIASYNPHELGDILVVITAQDTDEQVTIVHDNIAQVKSIDGKLLGYNFLNVSEILGHIKSNGQIKLDNSQVDQLNKALKNAGFKDLLEVDLDSKFVVGYVEELEDHPKSDHLHITSTQIDNGKKIQIVCGSPNIANHVKVVVAKIGAMMPSGQIIWPGQLRGIDSNGMICSGRELRVKNAPQKPGALILPDDFQEVGEPFDFAKADHLFS</sequence>
<comment type="caution">
    <text evidence="5">The sequence shown here is derived from an EMBL/GenBank/DDBJ whole genome shotgun (WGS) entry which is preliminary data.</text>
</comment>
<gene>
    <name evidence="5" type="ORF">FD16_GL001395</name>
</gene>
<dbReference type="Pfam" id="PF14794">
    <property type="entry name" value="DUF4479"/>
    <property type="match status" value="1"/>
</dbReference>
<dbReference type="InterPro" id="IPR002547">
    <property type="entry name" value="tRNA-bd_dom"/>
</dbReference>
<feature type="domain" description="TRNA-binding" evidence="4">
    <location>
        <begin position="90"/>
        <end position="202"/>
    </location>
</feature>
<evidence type="ECO:0000259" key="4">
    <source>
        <dbReference type="PROSITE" id="PS50886"/>
    </source>
</evidence>
<protein>
    <submittedName>
        <fullName evidence="5">Phenylalanine--tRNA ligase subunit beta</fullName>
    </submittedName>
</protein>
<proteinExistence type="predicted"/>
<dbReference type="PROSITE" id="PS50886">
    <property type="entry name" value="TRBD"/>
    <property type="match status" value="1"/>
</dbReference>
<organism evidence="5 6">
    <name type="scientific">Paucilactobacillus suebicus DSM 5007 = KCTC 3549</name>
    <dbReference type="NCBI Taxonomy" id="1423807"/>
    <lineage>
        <taxon>Bacteria</taxon>
        <taxon>Bacillati</taxon>
        <taxon>Bacillota</taxon>
        <taxon>Bacilli</taxon>
        <taxon>Lactobacillales</taxon>
        <taxon>Lactobacillaceae</taxon>
        <taxon>Paucilactobacillus</taxon>
    </lineage>
</organism>
<dbReference type="OrthoDB" id="9805455at2"/>
<dbReference type="NCBIfam" id="NF045760">
    <property type="entry name" value="YtpR"/>
    <property type="match status" value="1"/>
</dbReference>
<keyword evidence="6" id="KW-1185">Reference proteome</keyword>
<keyword evidence="2 3" id="KW-0694">RNA-binding</keyword>
<dbReference type="InterPro" id="IPR033714">
    <property type="entry name" value="tRNA_bind_bactPheRS"/>
</dbReference>
<dbReference type="InterPro" id="IPR027855">
    <property type="entry name" value="DUF4479"/>
</dbReference>
<evidence type="ECO:0000256" key="3">
    <source>
        <dbReference type="PROSITE-ProRule" id="PRU00209"/>
    </source>
</evidence>
<reference evidence="5 6" key="1">
    <citation type="journal article" date="2015" name="Genome Announc.">
        <title>Expanding the biotechnology potential of lactobacilli through comparative genomics of 213 strains and associated genera.</title>
        <authorList>
            <person name="Sun Z."/>
            <person name="Harris H.M."/>
            <person name="McCann A."/>
            <person name="Guo C."/>
            <person name="Argimon S."/>
            <person name="Zhang W."/>
            <person name="Yang X."/>
            <person name="Jeffery I.B."/>
            <person name="Cooney J.C."/>
            <person name="Kagawa T.F."/>
            <person name="Liu W."/>
            <person name="Song Y."/>
            <person name="Salvetti E."/>
            <person name="Wrobel A."/>
            <person name="Rasinkangas P."/>
            <person name="Parkhill J."/>
            <person name="Rea M.C."/>
            <person name="O'Sullivan O."/>
            <person name="Ritari J."/>
            <person name="Douillard F.P."/>
            <person name="Paul Ross R."/>
            <person name="Yang R."/>
            <person name="Briner A.E."/>
            <person name="Felis G.E."/>
            <person name="de Vos W.M."/>
            <person name="Barrangou R."/>
            <person name="Klaenhammer T.R."/>
            <person name="Caufield P.W."/>
            <person name="Cui Y."/>
            <person name="Zhang H."/>
            <person name="O'Toole P.W."/>
        </authorList>
    </citation>
    <scope>NUCLEOTIDE SEQUENCE [LARGE SCALE GENOMIC DNA]</scope>
    <source>
        <strain evidence="5 6">DSM 5007</strain>
    </source>
</reference>
<dbReference type="PATRIC" id="fig|1423807.3.peg.1423"/>
<dbReference type="GO" id="GO:0000049">
    <property type="term" value="F:tRNA binding"/>
    <property type="evidence" value="ECO:0007669"/>
    <property type="project" value="UniProtKB-UniRule"/>
</dbReference>
<dbReference type="GO" id="GO:0016874">
    <property type="term" value="F:ligase activity"/>
    <property type="evidence" value="ECO:0007669"/>
    <property type="project" value="UniProtKB-KW"/>
</dbReference>
<dbReference type="STRING" id="1423807.FD16_GL001395"/>
<accession>A0A0R1W6W1</accession>
<evidence type="ECO:0000256" key="1">
    <source>
        <dbReference type="ARBA" id="ARBA00022555"/>
    </source>
</evidence>
<dbReference type="Pfam" id="PF01588">
    <property type="entry name" value="tRNA_bind"/>
    <property type="match status" value="1"/>
</dbReference>
<evidence type="ECO:0000313" key="5">
    <source>
        <dbReference type="EMBL" id="KRM13250.1"/>
    </source>
</evidence>
<dbReference type="SUPFAM" id="SSF50249">
    <property type="entry name" value="Nucleic acid-binding proteins"/>
    <property type="match status" value="1"/>
</dbReference>
<dbReference type="Gene3D" id="3.30.1940.10">
    <property type="entry name" value="YtpR-like"/>
    <property type="match status" value="1"/>
</dbReference>
<dbReference type="eggNOG" id="COG0073">
    <property type="taxonomic scope" value="Bacteria"/>
</dbReference>
<dbReference type="Proteomes" id="UP000051820">
    <property type="component" value="Unassembled WGS sequence"/>
</dbReference>
<dbReference type="AlphaFoldDB" id="A0A0R1W6W1"/>
<keyword evidence="1 3" id="KW-0820">tRNA-binding</keyword>
<dbReference type="CDD" id="cd02796">
    <property type="entry name" value="tRNA_bind_bactPheRS"/>
    <property type="match status" value="1"/>
</dbReference>
<evidence type="ECO:0000313" key="6">
    <source>
        <dbReference type="Proteomes" id="UP000051820"/>
    </source>
</evidence>
<evidence type="ECO:0000256" key="2">
    <source>
        <dbReference type="ARBA" id="ARBA00022884"/>
    </source>
</evidence>
<dbReference type="EMBL" id="AZGF01000003">
    <property type="protein sequence ID" value="KRM13250.1"/>
    <property type="molecule type" value="Genomic_DNA"/>
</dbReference>
<dbReference type="Gene3D" id="2.40.50.140">
    <property type="entry name" value="Nucleic acid-binding proteins"/>
    <property type="match status" value="1"/>
</dbReference>
<keyword evidence="5" id="KW-0436">Ligase</keyword>
<dbReference type="InterPro" id="IPR012340">
    <property type="entry name" value="NA-bd_OB-fold"/>
</dbReference>
<dbReference type="InterPro" id="IPR037154">
    <property type="entry name" value="YtpR-like_sf"/>
</dbReference>
<dbReference type="RefSeq" id="WP_010622001.1">
    <property type="nucleotide sequence ID" value="NZ_AZGF01000003.1"/>
</dbReference>